<reference evidence="1 2" key="1">
    <citation type="journal article" date="2019" name="Int. J. Syst. Evol. Microbiol.">
        <title>The Global Catalogue of Microorganisms (GCM) 10K type strain sequencing project: providing services to taxonomists for standard genome sequencing and annotation.</title>
        <authorList>
            <consortium name="The Broad Institute Genomics Platform"/>
            <consortium name="The Broad Institute Genome Sequencing Center for Infectious Disease"/>
            <person name="Wu L."/>
            <person name="Ma J."/>
        </authorList>
    </citation>
    <scope>NUCLEOTIDE SEQUENCE [LARGE SCALE GENOMIC DNA]</scope>
    <source>
        <strain evidence="1 2">JCM 15481</strain>
    </source>
</reference>
<comment type="caution">
    <text evidence="1">The sequence shown here is derived from an EMBL/GenBank/DDBJ whole genome shotgun (WGS) entry which is preliminary data.</text>
</comment>
<keyword evidence="2" id="KW-1185">Reference proteome</keyword>
<evidence type="ECO:0000313" key="1">
    <source>
        <dbReference type="EMBL" id="GAA2112072.1"/>
    </source>
</evidence>
<protein>
    <submittedName>
        <fullName evidence="1">Uncharacterized protein</fullName>
    </submittedName>
</protein>
<dbReference type="Proteomes" id="UP001500443">
    <property type="component" value="Unassembled WGS sequence"/>
</dbReference>
<gene>
    <name evidence="1" type="ORF">GCM10009802_10030</name>
</gene>
<proteinExistence type="predicted"/>
<name>A0ABN2XIF0_9ACTN</name>
<sequence length="109" mass="12585">MSHRTPPEPRWFHCECHVDEHRLGTFDAYSPGEALRWLKATLMMIAINMDEEPYRQARDWIDHGQAEATRELSEGQAHTLTLKQHTTHATWTVTPVPYLPPPKQADLSV</sequence>
<evidence type="ECO:0000313" key="2">
    <source>
        <dbReference type="Proteomes" id="UP001500443"/>
    </source>
</evidence>
<accession>A0ABN2XIF0</accession>
<organism evidence="1 2">
    <name type="scientific">Streptomyces synnematoformans</name>
    <dbReference type="NCBI Taxonomy" id="415721"/>
    <lineage>
        <taxon>Bacteria</taxon>
        <taxon>Bacillati</taxon>
        <taxon>Actinomycetota</taxon>
        <taxon>Actinomycetes</taxon>
        <taxon>Kitasatosporales</taxon>
        <taxon>Streptomycetaceae</taxon>
        <taxon>Streptomyces</taxon>
    </lineage>
</organism>
<dbReference type="EMBL" id="BAAAPF010000014">
    <property type="protein sequence ID" value="GAA2112072.1"/>
    <property type="molecule type" value="Genomic_DNA"/>
</dbReference>